<name>A0AB39JCR0_9BACT</name>
<dbReference type="InterPro" id="IPR015927">
    <property type="entry name" value="Peptidase_S24_S26A/B/C"/>
</dbReference>
<dbReference type="InterPro" id="IPR036286">
    <property type="entry name" value="LexA/Signal_pep-like_sf"/>
</dbReference>
<dbReference type="SUPFAM" id="SSF51306">
    <property type="entry name" value="LexA/Signal peptidase"/>
    <property type="match status" value="1"/>
</dbReference>
<evidence type="ECO:0000259" key="1">
    <source>
        <dbReference type="Pfam" id="PF00717"/>
    </source>
</evidence>
<reference evidence="2" key="1">
    <citation type="submission" date="2024-06" db="EMBL/GenBank/DDBJ databases">
        <authorList>
            <person name="Atkinson C."/>
            <person name="McLean J."/>
            <person name="Gallagher L."/>
            <person name="Bor B."/>
            <person name="Mougous J."/>
        </authorList>
    </citation>
    <scope>NUCLEOTIDE SEQUENCE</scope>
    <source>
        <strain evidence="2">TM7-074</strain>
    </source>
</reference>
<dbReference type="InterPro" id="IPR039418">
    <property type="entry name" value="LexA-like"/>
</dbReference>
<organism evidence="2">
    <name type="scientific">Candidatus Nanosynbacter sp. TM7-074</name>
    <dbReference type="NCBI Taxonomy" id="3158573"/>
    <lineage>
        <taxon>Bacteria</taxon>
        <taxon>Candidatus Saccharimonadota</taxon>
        <taxon>Candidatus Saccharimonadia</taxon>
        <taxon>Candidatus Nanosynbacterales</taxon>
        <taxon>Candidatus Nanosynbacteraceae</taxon>
        <taxon>Candidatus Nanosynbacter</taxon>
    </lineage>
</organism>
<protein>
    <submittedName>
        <fullName evidence="2">S24 family peptidase</fullName>
    </submittedName>
</protein>
<sequence length="213" mass="22986">MNDIQAKVLEIAETKDLGSITYYRLSKMLGVDHPYRVKYAIDKLIEKGLLTAKSDGSITKAISSGLEGLIKIPYYGEVNCGDATALAEDRIQSYLEISPSVIGAADVSNLFALKASGNSMNKADIGGRSVDNGDYVIARKKDNYCPKNGDHVISIIGGAANLKKFRKDTKNRQIILESESTEDLPPIVISEQDINNLSAYSIAAKAVAVVKMA</sequence>
<dbReference type="RefSeq" id="WP_369000326.1">
    <property type="nucleotide sequence ID" value="NZ_CP158487.1"/>
</dbReference>
<accession>A0AB39JCR0</accession>
<dbReference type="AlphaFoldDB" id="A0AB39JCR0"/>
<feature type="domain" description="Peptidase S24/S26A/S26B/S26C" evidence="1">
    <location>
        <begin position="73"/>
        <end position="194"/>
    </location>
</feature>
<dbReference type="Pfam" id="PF00717">
    <property type="entry name" value="Peptidase_S24"/>
    <property type="match status" value="1"/>
</dbReference>
<dbReference type="CDD" id="cd06529">
    <property type="entry name" value="S24_LexA-like"/>
    <property type="match status" value="1"/>
</dbReference>
<evidence type="ECO:0000313" key="2">
    <source>
        <dbReference type="EMBL" id="XDN89757.1"/>
    </source>
</evidence>
<gene>
    <name evidence="2" type="ORF">TM074_03590</name>
</gene>
<proteinExistence type="predicted"/>
<dbReference type="Gene3D" id="2.10.109.10">
    <property type="entry name" value="Umud Fragment, subunit A"/>
    <property type="match status" value="1"/>
</dbReference>
<dbReference type="EMBL" id="CP158487">
    <property type="protein sequence ID" value="XDN89757.1"/>
    <property type="molecule type" value="Genomic_DNA"/>
</dbReference>